<feature type="repeat" description="ANK" evidence="7">
    <location>
        <begin position="53"/>
        <end position="85"/>
    </location>
</feature>
<dbReference type="RefSeq" id="XP_019617723.1">
    <property type="nucleotide sequence ID" value="XM_019762164.1"/>
</dbReference>
<evidence type="ECO:0000256" key="6">
    <source>
        <dbReference type="ARBA" id="ARBA00023242"/>
    </source>
</evidence>
<dbReference type="SUPFAM" id="SSF48403">
    <property type="entry name" value="Ankyrin repeat"/>
    <property type="match status" value="1"/>
</dbReference>
<evidence type="ECO:0000256" key="2">
    <source>
        <dbReference type="ARBA" id="ARBA00022737"/>
    </source>
</evidence>
<dbReference type="RefSeq" id="XP_019617724.1">
    <property type="nucleotide sequence ID" value="XM_019762165.1"/>
</dbReference>
<dbReference type="KEGG" id="bbel:109465034"/>
<evidence type="ECO:0000313" key="11">
    <source>
        <dbReference type="RefSeq" id="XP_019617723.1"/>
    </source>
</evidence>
<feature type="region of interest" description="Disordered" evidence="9">
    <location>
        <begin position="413"/>
        <end position="435"/>
    </location>
</feature>
<protein>
    <submittedName>
        <fullName evidence="11">GA-binding protein subunit beta-1-like isoform X1</fullName>
    </submittedName>
    <submittedName>
        <fullName evidence="12">GA-binding protein subunit beta-1-like isoform X2</fullName>
    </submittedName>
</protein>
<dbReference type="OrthoDB" id="341259at2759"/>
<dbReference type="InterPro" id="IPR036770">
    <property type="entry name" value="Ankyrin_rpt-contain_sf"/>
</dbReference>
<keyword evidence="6" id="KW-0539">Nucleus</keyword>
<keyword evidence="2" id="KW-0677">Repeat</keyword>
<keyword evidence="10" id="KW-1185">Reference proteome</keyword>
<keyword evidence="4 7" id="KW-0040">ANK repeat</keyword>
<dbReference type="Pfam" id="PF00023">
    <property type="entry name" value="Ank"/>
    <property type="match status" value="1"/>
</dbReference>
<reference evidence="11 12" key="1">
    <citation type="submission" date="2025-04" db="UniProtKB">
        <authorList>
            <consortium name="RefSeq"/>
        </authorList>
    </citation>
    <scope>IDENTIFICATION</scope>
    <source>
        <tissue evidence="11 12">Gonad</tissue>
    </source>
</reference>
<feature type="compositionally biased region" description="Basic and acidic residues" evidence="9">
    <location>
        <begin position="425"/>
        <end position="434"/>
    </location>
</feature>
<dbReference type="InterPro" id="IPR050663">
    <property type="entry name" value="Ankyrin-SOCS_Box"/>
</dbReference>
<dbReference type="Pfam" id="PF12796">
    <property type="entry name" value="Ank_2"/>
    <property type="match status" value="1"/>
</dbReference>
<evidence type="ECO:0000313" key="12">
    <source>
        <dbReference type="RefSeq" id="XP_019617724.1"/>
    </source>
</evidence>
<feature type="compositionally biased region" description="Polar residues" evidence="9">
    <location>
        <begin position="413"/>
        <end position="424"/>
    </location>
</feature>
<dbReference type="Gene3D" id="1.25.40.20">
    <property type="entry name" value="Ankyrin repeat-containing domain"/>
    <property type="match status" value="1"/>
</dbReference>
<evidence type="ECO:0000256" key="7">
    <source>
        <dbReference type="PROSITE-ProRule" id="PRU00023"/>
    </source>
</evidence>
<dbReference type="PROSITE" id="PS50297">
    <property type="entry name" value="ANK_REP_REGION"/>
    <property type="match status" value="3"/>
</dbReference>
<dbReference type="GO" id="GO:0005634">
    <property type="term" value="C:nucleus"/>
    <property type="evidence" value="ECO:0007669"/>
    <property type="project" value="UniProtKB-SubCell"/>
</dbReference>
<evidence type="ECO:0000256" key="3">
    <source>
        <dbReference type="ARBA" id="ARBA00023015"/>
    </source>
</evidence>
<feature type="repeat" description="ANK" evidence="7">
    <location>
        <begin position="86"/>
        <end position="118"/>
    </location>
</feature>
<dbReference type="SMART" id="SM00248">
    <property type="entry name" value="ANK"/>
    <property type="match status" value="4"/>
</dbReference>
<evidence type="ECO:0000256" key="4">
    <source>
        <dbReference type="ARBA" id="ARBA00023043"/>
    </source>
</evidence>
<feature type="repeat" description="ANK" evidence="7">
    <location>
        <begin position="119"/>
        <end position="151"/>
    </location>
</feature>
<dbReference type="PRINTS" id="PR01415">
    <property type="entry name" value="ANKYRIN"/>
</dbReference>
<feature type="coiled-coil region" evidence="8">
    <location>
        <begin position="448"/>
        <end position="496"/>
    </location>
</feature>
<dbReference type="GeneID" id="109465034"/>
<name>A0A6P4Y001_BRABE</name>
<evidence type="ECO:0000313" key="10">
    <source>
        <dbReference type="Proteomes" id="UP000515135"/>
    </source>
</evidence>
<keyword evidence="8" id="KW-0175">Coiled coil</keyword>
<sequence>MSLAANVNPTPGQAAALTLVDLGKRLLDAARKGLDEEVRMLMSNGAPFTTDWLGTSPLHFAAQHGHTSTAEVLLRAGVSRDARTKVDRTPLHMAAQEGHLDIVEMLIKNGADVNAKDMLRMTPLHWAVEAGHKDIAKCLMRNGAELYVESKFEKTAFDITMDKGDDEMLNLLRQGNVNGNSTERLSTSGTPTTIYLTQTSGAATPVFLPTATLVTSTSTNKTNSGARTTSTETGSTSVLATLAALAEASAPLTTPTTVHGSAQEVLSWLESQGIQTTTSGASSPHTITIESGQTLTLTEAGKLALKLTNQTTGMALKLTNQTTGMALKLTNQTTGQVEETASETESQSQSGIGQMVGSPSGQRVITIVADQGQIPGLQTTVIPTPATNAPIMVAMATGDHQGPAVVTVAAQERTSAGNVSTDNDPPSKRMRGDSDADNAQLNWLKEKHNQESVEREMLQKQLEAAQKEAERYKEQLARKEQEAEKYKQKLMEISKTQTKDT</sequence>
<accession>A0A6P4Y001</accession>
<dbReference type="PROSITE" id="PS50088">
    <property type="entry name" value="ANK_REPEAT"/>
    <property type="match status" value="3"/>
</dbReference>
<dbReference type="Proteomes" id="UP000515135">
    <property type="component" value="Unplaced"/>
</dbReference>
<proteinExistence type="predicted"/>
<keyword evidence="5" id="KW-0804">Transcription</keyword>
<comment type="subcellular location">
    <subcellularLocation>
        <location evidence="1">Nucleus</location>
    </subcellularLocation>
</comment>
<evidence type="ECO:0000256" key="8">
    <source>
        <dbReference type="SAM" id="Coils"/>
    </source>
</evidence>
<gene>
    <name evidence="11 12" type="primary">LOC109465034</name>
</gene>
<dbReference type="GO" id="GO:0045944">
    <property type="term" value="P:positive regulation of transcription by RNA polymerase II"/>
    <property type="evidence" value="ECO:0007669"/>
    <property type="project" value="TreeGrafter"/>
</dbReference>
<dbReference type="AlphaFoldDB" id="A0A6P4Y001"/>
<keyword evidence="3" id="KW-0805">Transcription regulation</keyword>
<feature type="region of interest" description="Disordered" evidence="9">
    <location>
        <begin position="336"/>
        <end position="358"/>
    </location>
</feature>
<dbReference type="PANTHER" id="PTHR24193:SF128">
    <property type="entry name" value="GA-BINDING PROTEIN SUBUNIT BETA-1"/>
    <property type="match status" value="1"/>
</dbReference>
<dbReference type="PANTHER" id="PTHR24193">
    <property type="entry name" value="ANKYRIN REPEAT PROTEIN"/>
    <property type="match status" value="1"/>
</dbReference>
<organism evidence="10 11">
    <name type="scientific">Branchiostoma belcheri</name>
    <name type="common">Amphioxus</name>
    <dbReference type="NCBI Taxonomy" id="7741"/>
    <lineage>
        <taxon>Eukaryota</taxon>
        <taxon>Metazoa</taxon>
        <taxon>Chordata</taxon>
        <taxon>Cephalochordata</taxon>
        <taxon>Leptocardii</taxon>
        <taxon>Amphioxiformes</taxon>
        <taxon>Branchiostomatidae</taxon>
        <taxon>Branchiostoma</taxon>
    </lineage>
</organism>
<evidence type="ECO:0000256" key="1">
    <source>
        <dbReference type="ARBA" id="ARBA00004123"/>
    </source>
</evidence>
<evidence type="ECO:0000256" key="5">
    <source>
        <dbReference type="ARBA" id="ARBA00023163"/>
    </source>
</evidence>
<dbReference type="GO" id="GO:0000976">
    <property type="term" value="F:transcription cis-regulatory region binding"/>
    <property type="evidence" value="ECO:0007669"/>
    <property type="project" value="TreeGrafter"/>
</dbReference>
<evidence type="ECO:0000256" key="9">
    <source>
        <dbReference type="SAM" id="MobiDB-lite"/>
    </source>
</evidence>
<dbReference type="InterPro" id="IPR002110">
    <property type="entry name" value="Ankyrin_rpt"/>
</dbReference>
<dbReference type="FunFam" id="1.25.40.20:FF:000025">
    <property type="entry name" value="GA-binding protein subunit beta-1 isoform X1"/>
    <property type="match status" value="1"/>
</dbReference>